<dbReference type="Proteomes" id="UP000192247">
    <property type="component" value="Unassembled WGS sequence"/>
</dbReference>
<sequence>MKIFAQNELAFDEKLPGNRSFSFVCWSRLESRQTFDEVFDKPCSQQAEEELGELDCVEHPNLVKMHRLVHLPDSADVVVQRVRKQRLSERLYQLQSPPMNLRLDWIRALIAAMTALHEKHIVHGNLTPENVLFDEAQPDVPTITDYGMTRFYERHVPGWTLNERYTAPEVVSSDLCSVESDVFSLGIVIWQILTLQRLPDGSLPNLTAIGDTEKRAIIARCLHYRPWDRPELREIEAAFAKKCYCE</sequence>
<keyword evidence="3" id="KW-1185">Reference proteome</keyword>
<dbReference type="PANTHER" id="PTHR23257:SF963">
    <property type="entry name" value="AT08303P"/>
    <property type="match status" value="1"/>
</dbReference>
<dbReference type="PANTHER" id="PTHR23257">
    <property type="entry name" value="SERINE-THREONINE PROTEIN KINASE"/>
    <property type="match status" value="1"/>
</dbReference>
<evidence type="ECO:0000313" key="3">
    <source>
        <dbReference type="Proteomes" id="UP000192247"/>
    </source>
</evidence>
<reference evidence="2 3" key="1">
    <citation type="journal article" date="2017" name="Gigascience">
        <title>Draft genome of the honey bee ectoparasitic mite, Tropilaelaps mercedesae, is shaped by the parasitic life history.</title>
        <authorList>
            <person name="Dong X."/>
            <person name="Armstrong S.D."/>
            <person name="Xia D."/>
            <person name="Makepeace B.L."/>
            <person name="Darby A.C."/>
            <person name="Kadowaki T."/>
        </authorList>
    </citation>
    <scope>NUCLEOTIDE SEQUENCE [LARGE SCALE GENOMIC DNA]</scope>
    <source>
        <strain evidence="2">Wuxi-XJTLU</strain>
    </source>
</reference>
<accession>A0A1V9X307</accession>
<keyword evidence="2" id="KW-0675">Receptor</keyword>
<feature type="domain" description="Protein kinase" evidence="1">
    <location>
        <begin position="1"/>
        <end position="240"/>
    </location>
</feature>
<dbReference type="GO" id="GO:0005737">
    <property type="term" value="C:cytoplasm"/>
    <property type="evidence" value="ECO:0007669"/>
    <property type="project" value="TreeGrafter"/>
</dbReference>
<gene>
    <name evidence="2" type="ORF">BIW11_02120</name>
</gene>
<keyword evidence="2" id="KW-0808">Transferase</keyword>
<protein>
    <submittedName>
        <fullName evidence="2">Tyrosine-protein kinase receptor Tie-1-like</fullName>
    </submittedName>
</protein>
<dbReference type="STRING" id="418985.A0A1V9X307"/>
<dbReference type="PROSITE" id="PS50011">
    <property type="entry name" value="PROTEIN_KINASE_DOM"/>
    <property type="match status" value="1"/>
</dbReference>
<dbReference type="InterPro" id="IPR000719">
    <property type="entry name" value="Prot_kinase_dom"/>
</dbReference>
<dbReference type="EMBL" id="MNPL01027001">
    <property type="protein sequence ID" value="OQR67874.1"/>
    <property type="molecule type" value="Genomic_DNA"/>
</dbReference>
<name>A0A1V9X307_9ACAR</name>
<dbReference type="InParanoid" id="A0A1V9X307"/>
<dbReference type="AlphaFoldDB" id="A0A1V9X307"/>
<dbReference type="GO" id="GO:0005524">
    <property type="term" value="F:ATP binding"/>
    <property type="evidence" value="ECO:0007669"/>
    <property type="project" value="InterPro"/>
</dbReference>
<dbReference type="SUPFAM" id="SSF56112">
    <property type="entry name" value="Protein kinase-like (PK-like)"/>
    <property type="match status" value="1"/>
</dbReference>
<organism evidence="2 3">
    <name type="scientific">Tropilaelaps mercedesae</name>
    <dbReference type="NCBI Taxonomy" id="418985"/>
    <lineage>
        <taxon>Eukaryota</taxon>
        <taxon>Metazoa</taxon>
        <taxon>Ecdysozoa</taxon>
        <taxon>Arthropoda</taxon>
        <taxon>Chelicerata</taxon>
        <taxon>Arachnida</taxon>
        <taxon>Acari</taxon>
        <taxon>Parasitiformes</taxon>
        <taxon>Mesostigmata</taxon>
        <taxon>Gamasina</taxon>
        <taxon>Dermanyssoidea</taxon>
        <taxon>Laelapidae</taxon>
        <taxon>Tropilaelaps</taxon>
    </lineage>
</organism>
<proteinExistence type="predicted"/>
<keyword evidence="2" id="KW-0418">Kinase</keyword>
<evidence type="ECO:0000313" key="2">
    <source>
        <dbReference type="EMBL" id="OQR67874.1"/>
    </source>
</evidence>
<evidence type="ECO:0000259" key="1">
    <source>
        <dbReference type="PROSITE" id="PS50011"/>
    </source>
</evidence>
<dbReference type="Pfam" id="PF00069">
    <property type="entry name" value="Pkinase"/>
    <property type="match status" value="1"/>
</dbReference>
<dbReference type="InterPro" id="IPR050167">
    <property type="entry name" value="Ser_Thr_protein_kinase"/>
</dbReference>
<dbReference type="Gene3D" id="1.10.510.10">
    <property type="entry name" value="Transferase(Phosphotransferase) domain 1"/>
    <property type="match status" value="1"/>
</dbReference>
<dbReference type="GO" id="GO:0007165">
    <property type="term" value="P:signal transduction"/>
    <property type="evidence" value="ECO:0007669"/>
    <property type="project" value="TreeGrafter"/>
</dbReference>
<dbReference type="OrthoDB" id="4062651at2759"/>
<dbReference type="GO" id="GO:0004672">
    <property type="term" value="F:protein kinase activity"/>
    <property type="evidence" value="ECO:0007669"/>
    <property type="project" value="InterPro"/>
</dbReference>
<comment type="caution">
    <text evidence="2">The sequence shown here is derived from an EMBL/GenBank/DDBJ whole genome shotgun (WGS) entry which is preliminary data.</text>
</comment>
<dbReference type="CDD" id="cd00180">
    <property type="entry name" value="PKc"/>
    <property type="match status" value="1"/>
</dbReference>
<dbReference type="InterPro" id="IPR011009">
    <property type="entry name" value="Kinase-like_dom_sf"/>
</dbReference>